<dbReference type="Gene3D" id="1.10.10.10">
    <property type="entry name" value="Winged helix-like DNA-binding domain superfamily/Winged helix DNA-binding domain"/>
    <property type="match status" value="2"/>
</dbReference>
<dbReference type="Proteomes" id="UP000198506">
    <property type="component" value="Unassembled WGS sequence"/>
</dbReference>
<dbReference type="PANTHER" id="PTHR34298">
    <property type="entry name" value="SEGREGATION AND CONDENSATION PROTEIN B"/>
    <property type="match status" value="1"/>
</dbReference>
<feature type="region of interest" description="Disordered" evidence="5">
    <location>
        <begin position="1"/>
        <end position="35"/>
    </location>
</feature>
<evidence type="ECO:0000313" key="7">
    <source>
        <dbReference type="Proteomes" id="UP000198506"/>
    </source>
</evidence>
<proteinExistence type="predicted"/>
<dbReference type="NCBIfam" id="TIGR00281">
    <property type="entry name" value="SMC-Scp complex subunit ScpB"/>
    <property type="match status" value="1"/>
</dbReference>
<dbReference type="AlphaFoldDB" id="A0AA94KYB4"/>
<comment type="caution">
    <text evidence="6">The sequence shown here is derived from an EMBL/GenBank/DDBJ whole genome shotgun (WGS) entry which is preliminary data.</text>
</comment>
<gene>
    <name evidence="6" type="ORF">SAMN04487783_0053</name>
</gene>
<dbReference type="InterPro" id="IPR036388">
    <property type="entry name" value="WH-like_DNA-bd_sf"/>
</dbReference>
<dbReference type="GO" id="GO:0051301">
    <property type="term" value="P:cell division"/>
    <property type="evidence" value="ECO:0007669"/>
    <property type="project" value="UniProtKB-KW"/>
</dbReference>
<evidence type="ECO:0000313" key="6">
    <source>
        <dbReference type="EMBL" id="SFR97074.1"/>
    </source>
</evidence>
<protein>
    <submittedName>
        <fullName evidence="6">Segregation and condensation protein B</fullName>
    </submittedName>
</protein>
<reference evidence="6 7" key="1">
    <citation type="submission" date="2016-10" db="EMBL/GenBank/DDBJ databases">
        <authorList>
            <person name="Varghese N."/>
            <person name="Submissions S."/>
        </authorList>
    </citation>
    <scope>NUCLEOTIDE SEQUENCE [LARGE SCALE GENOMIC DNA]</scope>
    <source>
        <strain evidence="6 7">IAM 15147</strain>
    </source>
</reference>
<name>A0AA94KYB4_9MICO</name>
<dbReference type="Pfam" id="PF04079">
    <property type="entry name" value="SMC_ScpB"/>
    <property type="match status" value="1"/>
</dbReference>
<evidence type="ECO:0000256" key="2">
    <source>
        <dbReference type="ARBA" id="ARBA00022618"/>
    </source>
</evidence>
<dbReference type="GO" id="GO:0051304">
    <property type="term" value="P:chromosome separation"/>
    <property type="evidence" value="ECO:0007669"/>
    <property type="project" value="InterPro"/>
</dbReference>
<sequence>MTMPETDAAPETDTVTTDASVDAGAQPVADEAGDATFEETAATRGEAQPDEAAVVDRSHLPLERRIEAILIVADEPQGAVHLATALRAPVPAVKAAIQSLRADYDGAGEGPERGFELREVGGGWRIYVREAYDVDAADFVLTQTPTKLSQAALETLAVIAYKQPITRGAVAAIRAVNVDSVVRTLLGRGLIREAFADSETGAINYETTELLLSQLGLNSLDELPPISPLLPDGEEDAFA</sequence>
<dbReference type="InterPro" id="IPR005234">
    <property type="entry name" value="ScpB_csome_segregation"/>
</dbReference>
<evidence type="ECO:0000256" key="3">
    <source>
        <dbReference type="ARBA" id="ARBA00022829"/>
    </source>
</evidence>
<keyword evidence="1" id="KW-0963">Cytoplasm</keyword>
<keyword evidence="4" id="KW-0131">Cell cycle</keyword>
<dbReference type="PANTHER" id="PTHR34298:SF2">
    <property type="entry name" value="SEGREGATION AND CONDENSATION PROTEIN B"/>
    <property type="match status" value="1"/>
</dbReference>
<dbReference type="SUPFAM" id="SSF46785">
    <property type="entry name" value="Winged helix' DNA-binding domain"/>
    <property type="match status" value="2"/>
</dbReference>
<evidence type="ECO:0000256" key="5">
    <source>
        <dbReference type="SAM" id="MobiDB-lite"/>
    </source>
</evidence>
<dbReference type="EMBL" id="FOZN01000001">
    <property type="protein sequence ID" value="SFR97074.1"/>
    <property type="molecule type" value="Genomic_DNA"/>
</dbReference>
<keyword evidence="2" id="KW-0132">Cell division</keyword>
<keyword evidence="3" id="KW-0159">Chromosome partition</keyword>
<feature type="compositionally biased region" description="Low complexity" evidence="5">
    <location>
        <begin position="12"/>
        <end position="23"/>
    </location>
</feature>
<dbReference type="InterPro" id="IPR036390">
    <property type="entry name" value="WH_DNA-bd_sf"/>
</dbReference>
<keyword evidence="7" id="KW-1185">Reference proteome</keyword>
<accession>A0AA94KYB4</accession>
<evidence type="ECO:0000256" key="4">
    <source>
        <dbReference type="ARBA" id="ARBA00023306"/>
    </source>
</evidence>
<organism evidence="6 7">
    <name type="scientific">Agrococcus baldri</name>
    <dbReference type="NCBI Taxonomy" id="153730"/>
    <lineage>
        <taxon>Bacteria</taxon>
        <taxon>Bacillati</taxon>
        <taxon>Actinomycetota</taxon>
        <taxon>Actinomycetes</taxon>
        <taxon>Micrococcales</taxon>
        <taxon>Microbacteriaceae</taxon>
        <taxon>Agrococcus</taxon>
    </lineage>
</organism>
<evidence type="ECO:0000256" key="1">
    <source>
        <dbReference type="ARBA" id="ARBA00022490"/>
    </source>
</evidence>